<evidence type="ECO:0000313" key="1">
    <source>
        <dbReference type="EMBL" id="QZE14112.1"/>
    </source>
</evidence>
<reference evidence="1" key="1">
    <citation type="submission" date="2021-08" db="EMBL/GenBank/DDBJ databases">
        <title>Novel anaerobic bacterium isolated from sea squirt in East Sea, Republic of Korea.</title>
        <authorList>
            <person name="Nguyen T.H."/>
            <person name="Li Z."/>
            <person name="Lee Y.-J."/>
            <person name="Ko J."/>
            <person name="Kim S.-G."/>
        </authorList>
    </citation>
    <scope>NUCLEOTIDE SEQUENCE</scope>
    <source>
        <strain evidence="1">KCTC 25031</strain>
    </source>
</reference>
<organism evidence="1 2">
    <name type="scientific">Halosquirtibacter laminarini</name>
    <dbReference type="NCBI Taxonomy" id="3374600"/>
    <lineage>
        <taxon>Bacteria</taxon>
        <taxon>Pseudomonadati</taxon>
        <taxon>Bacteroidota</taxon>
        <taxon>Bacteroidia</taxon>
        <taxon>Marinilabiliales</taxon>
        <taxon>Prolixibacteraceae</taxon>
        <taxon>Halosquirtibacter</taxon>
    </lineage>
</organism>
<dbReference type="EMBL" id="CP081303">
    <property type="protein sequence ID" value="QZE14112.1"/>
    <property type="molecule type" value="Genomic_DNA"/>
</dbReference>
<proteinExistence type="predicted"/>
<name>A0AC61NPC6_9BACT</name>
<keyword evidence="2" id="KW-1185">Reference proteome</keyword>
<gene>
    <name evidence="1" type="ORF">K4L44_16520</name>
</gene>
<accession>A0AC61NPC6</accession>
<evidence type="ECO:0000313" key="2">
    <source>
        <dbReference type="Proteomes" id="UP000826212"/>
    </source>
</evidence>
<sequence length="211" mass="24330">MNIKVCGMKYPDNISALLKLEIDYIGLIQYPKSPRYCPLNNVDWSVIKRYDIEPIAVFVNCSSKQILETVKDTPIKTIQLHGEEPIRTCIELKEMGYKVIKAFGIDAYFSWSICEEYTPYIDLILLDTKTPKYGGTGKKFDWEILKDYPYQTPFFLSGGIELDDLSTIMNIAHKKLYGVDVNSRFEDSPGRKNIHNVNTLVEKIKDFHNTN</sequence>
<dbReference type="Proteomes" id="UP000826212">
    <property type="component" value="Chromosome"/>
</dbReference>
<protein>
    <submittedName>
        <fullName evidence="1">Phosphoribosylanthranilate isomerase</fullName>
    </submittedName>
</protein>
<keyword evidence="1" id="KW-0413">Isomerase</keyword>